<dbReference type="InParanoid" id="A0A540VDP3"/>
<name>A0A540VDP3_9CHLR</name>
<comment type="caution">
    <text evidence="3">The sequence shown here is derived from an EMBL/GenBank/DDBJ whole genome shotgun (WGS) entry which is preliminary data.</text>
</comment>
<dbReference type="EMBL" id="VIGC01000019">
    <property type="protein sequence ID" value="TQE94879.1"/>
    <property type="molecule type" value="Genomic_DNA"/>
</dbReference>
<feature type="coiled-coil region" evidence="1">
    <location>
        <begin position="7"/>
        <end position="34"/>
    </location>
</feature>
<feature type="region of interest" description="Disordered" evidence="2">
    <location>
        <begin position="41"/>
        <end position="74"/>
    </location>
</feature>
<evidence type="ECO:0000256" key="1">
    <source>
        <dbReference type="SAM" id="Coils"/>
    </source>
</evidence>
<protein>
    <submittedName>
        <fullName evidence="3">Uncharacterized protein</fullName>
    </submittedName>
</protein>
<evidence type="ECO:0000313" key="4">
    <source>
        <dbReference type="Proteomes" id="UP000317371"/>
    </source>
</evidence>
<dbReference type="OrthoDB" id="10020374at2"/>
<keyword evidence="4" id="KW-1185">Reference proteome</keyword>
<accession>A0A540VDP3</accession>
<feature type="region of interest" description="Disordered" evidence="2">
    <location>
        <begin position="95"/>
        <end position="133"/>
    </location>
</feature>
<evidence type="ECO:0000256" key="2">
    <source>
        <dbReference type="SAM" id="MobiDB-lite"/>
    </source>
</evidence>
<gene>
    <name evidence="3" type="ORF">FKZ61_14785</name>
</gene>
<reference evidence="3 4" key="1">
    <citation type="submission" date="2019-06" db="EMBL/GenBank/DDBJ databases">
        <title>Genome sequence of Litorilinea aerophila BAA-2444.</title>
        <authorList>
            <person name="Maclea K.S."/>
            <person name="Maurais E.G."/>
            <person name="Iannazzi L.C."/>
        </authorList>
    </citation>
    <scope>NUCLEOTIDE SEQUENCE [LARGE SCALE GENOMIC DNA]</scope>
    <source>
        <strain evidence="3 4">ATCC BAA-2444</strain>
    </source>
</reference>
<dbReference type="Proteomes" id="UP000317371">
    <property type="component" value="Unassembled WGS sequence"/>
</dbReference>
<keyword evidence="1" id="KW-0175">Coiled coil</keyword>
<evidence type="ECO:0000313" key="3">
    <source>
        <dbReference type="EMBL" id="TQE94879.1"/>
    </source>
</evidence>
<proteinExistence type="predicted"/>
<organism evidence="3 4">
    <name type="scientific">Litorilinea aerophila</name>
    <dbReference type="NCBI Taxonomy" id="1204385"/>
    <lineage>
        <taxon>Bacteria</taxon>
        <taxon>Bacillati</taxon>
        <taxon>Chloroflexota</taxon>
        <taxon>Caldilineae</taxon>
        <taxon>Caldilineales</taxon>
        <taxon>Caldilineaceae</taxon>
        <taxon>Litorilinea</taxon>
    </lineage>
</organism>
<sequence length="211" mass="23337">MNLETRVETLEHELKILKNEIRQALLDIQEHILNRQYPALRSQDPEAEEPETPASRLSGQEPRSGEERGRVSPLAHVLKDVESLREFGLTEADLLEDDDEFTHEAPPPVARRAAGKSTNGNGHPAAGGGPGHFTALATWVSQSVERIGKERTRKAVETYAQGGYLADHHRALLLQLVELAEDQEPTAPVSPRDTFDMLMQLSEVLEGKGRG</sequence>
<dbReference type="AlphaFoldDB" id="A0A540VDP3"/>
<dbReference type="RefSeq" id="WP_141610921.1">
    <property type="nucleotide sequence ID" value="NZ_VIGC02000019.1"/>
</dbReference>